<feature type="transmembrane region" description="Helical" evidence="7">
    <location>
        <begin position="173"/>
        <end position="196"/>
    </location>
</feature>
<dbReference type="PROSITE" id="PS00221">
    <property type="entry name" value="MIP"/>
    <property type="match status" value="1"/>
</dbReference>
<name>A0A1V9FFU8_9BACT</name>
<comment type="subcellular location">
    <subcellularLocation>
        <location evidence="1">Membrane</location>
        <topology evidence="1">Multi-pass membrane protein</topology>
    </subcellularLocation>
</comment>
<dbReference type="PANTHER" id="PTHR45724:SF13">
    <property type="entry name" value="AQUAPORIN NIP1-1-RELATED"/>
    <property type="match status" value="1"/>
</dbReference>
<dbReference type="PRINTS" id="PR00783">
    <property type="entry name" value="MINTRINSICP"/>
</dbReference>
<reference evidence="8 9" key="1">
    <citation type="submission" date="2016-03" db="EMBL/GenBank/DDBJ databases">
        <title>Niastella vici sp. nov., isolated from farmland soil.</title>
        <authorList>
            <person name="Chen L."/>
            <person name="Wang D."/>
            <person name="Yang S."/>
            <person name="Wang G."/>
        </authorList>
    </citation>
    <scope>NUCLEOTIDE SEQUENCE [LARGE SCALE GENOMIC DNA]</scope>
    <source>
        <strain evidence="8 9">DJ57</strain>
    </source>
</reference>
<dbReference type="InterPro" id="IPR034294">
    <property type="entry name" value="Aquaporin_transptr"/>
</dbReference>
<dbReference type="GO" id="GO:0015267">
    <property type="term" value="F:channel activity"/>
    <property type="evidence" value="ECO:0007669"/>
    <property type="project" value="InterPro"/>
</dbReference>
<evidence type="ECO:0000256" key="5">
    <source>
        <dbReference type="ARBA" id="ARBA00023136"/>
    </source>
</evidence>
<organism evidence="8 9">
    <name type="scientific">Niastella vici</name>
    <dbReference type="NCBI Taxonomy" id="1703345"/>
    <lineage>
        <taxon>Bacteria</taxon>
        <taxon>Pseudomonadati</taxon>
        <taxon>Bacteroidota</taxon>
        <taxon>Chitinophagia</taxon>
        <taxon>Chitinophagales</taxon>
        <taxon>Chitinophagaceae</taxon>
        <taxon>Niastella</taxon>
    </lineage>
</organism>
<dbReference type="InterPro" id="IPR000425">
    <property type="entry name" value="MIP"/>
</dbReference>
<dbReference type="SUPFAM" id="SSF81338">
    <property type="entry name" value="Aquaporin-like"/>
    <property type="match status" value="1"/>
</dbReference>
<dbReference type="Pfam" id="PF00230">
    <property type="entry name" value="MIP"/>
    <property type="match status" value="1"/>
</dbReference>
<comment type="caution">
    <text evidence="8">The sequence shown here is derived from an EMBL/GenBank/DDBJ whole genome shotgun (WGS) entry which is preliminary data.</text>
</comment>
<evidence type="ECO:0000256" key="3">
    <source>
        <dbReference type="ARBA" id="ARBA00022692"/>
    </source>
</evidence>
<protein>
    <recommendedName>
        <fullName evidence="10">Aquaporin</fullName>
    </recommendedName>
</protein>
<evidence type="ECO:0000256" key="6">
    <source>
        <dbReference type="RuleBase" id="RU000477"/>
    </source>
</evidence>
<evidence type="ECO:0008006" key="10">
    <source>
        <dbReference type="Google" id="ProtNLM"/>
    </source>
</evidence>
<keyword evidence="9" id="KW-1185">Reference proteome</keyword>
<keyword evidence="3 6" id="KW-0812">Transmembrane</keyword>
<dbReference type="AlphaFoldDB" id="A0A1V9FFU8"/>
<feature type="transmembrane region" description="Helical" evidence="7">
    <location>
        <begin position="51"/>
        <end position="71"/>
    </location>
</feature>
<dbReference type="Proteomes" id="UP000192796">
    <property type="component" value="Unassembled WGS sequence"/>
</dbReference>
<dbReference type="GO" id="GO:0016020">
    <property type="term" value="C:membrane"/>
    <property type="evidence" value="ECO:0007669"/>
    <property type="project" value="UniProtKB-SubCell"/>
</dbReference>
<evidence type="ECO:0000256" key="1">
    <source>
        <dbReference type="ARBA" id="ARBA00004141"/>
    </source>
</evidence>
<feature type="transmembrane region" description="Helical" evidence="7">
    <location>
        <begin position="208"/>
        <end position="227"/>
    </location>
</feature>
<sequence>MSVAYLTNRFPFILFLCIMRAMPIQVRTGSTGFVQLKASFRKNWMHYLQEALGLAIFMISACFFSVMLYATGSHWHQVIQNNFTISMITGLLMGFTALIIFYSPFTAPSGSHINPAVTLTYLRLGKMCRYDALFYIFFQFIGGTIAVYLMQFVMGNELTDAPVRSAVTIPGKAGLWAACAMEFSIAFVTMTIVLFTSASNQLKRYTRLLAGLLVCLWVIVAGPVSGFGMNPARSFASALPAHIWTAFWIYLLMPIAGMLGAAELFLWLNSPSPVRFHRHSRFIK</sequence>
<feature type="transmembrane region" description="Helical" evidence="7">
    <location>
        <begin position="247"/>
        <end position="268"/>
    </location>
</feature>
<feature type="transmembrane region" description="Helical" evidence="7">
    <location>
        <begin position="132"/>
        <end position="153"/>
    </location>
</feature>
<comment type="similarity">
    <text evidence="6">Belongs to the MIP/aquaporin (TC 1.A.8) family.</text>
</comment>
<dbReference type="InterPro" id="IPR023271">
    <property type="entry name" value="Aquaporin-like"/>
</dbReference>
<gene>
    <name evidence="8" type="ORF">A3860_11810</name>
</gene>
<keyword evidence="4 7" id="KW-1133">Transmembrane helix</keyword>
<dbReference type="EMBL" id="LVYD01000124">
    <property type="protein sequence ID" value="OQP57235.1"/>
    <property type="molecule type" value="Genomic_DNA"/>
</dbReference>
<keyword evidence="2 6" id="KW-0813">Transport</keyword>
<evidence type="ECO:0000256" key="2">
    <source>
        <dbReference type="ARBA" id="ARBA00022448"/>
    </source>
</evidence>
<evidence type="ECO:0000313" key="9">
    <source>
        <dbReference type="Proteomes" id="UP000192796"/>
    </source>
</evidence>
<evidence type="ECO:0000256" key="7">
    <source>
        <dbReference type="SAM" id="Phobius"/>
    </source>
</evidence>
<dbReference type="PANTHER" id="PTHR45724">
    <property type="entry name" value="AQUAPORIN NIP2-1"/>
    <property type="match status" value="1"/>
</dbReference>
<evidence type="ECO:0000313" key="8">
    <source>
        <dbReference type="EMBL" id="OQP57235.1"/>
    </source>
</evidence>
<proteinExistence type="inferred from homology"/>
<evidence type="ECO:0000256" key="4">
    <source>
        <dbReference type="ARBA" id="ARBA00022989"/>
    </source>
</evidence>
<keyword evidence="5 7" id="KW-0472">Membrane</keyword>
<dbReference type="STRING" id="1703345.A3860_11810"/>
<feature type="transmembrane region" description="Helical" evidence="7">
    <location>
        <begin position="83"/>
        <end position="102"/>
    </location>
</feature>
<accession>A0A1V9FFU8</accession>
<dbReference type="Gene3D" id="1.20.1080.10">
    <property type="entry name" value="Glycerol uptake facilitator protein"/>
    <property type="match status" value="1"/>
</dbReference>
<dbReference type="InterPro" id="IPR022357">
    <property type="entry name" value="MIP_CS"/>
</dbReference>